<reference evidence="1" key="1">
    <citation type="submission" date="2018-02" db="EMBL/GenBank/DDBJ databases">
        <title>Rhizophora mucronata_Transcriptome.</title>
        <authorList>
            <person name="Meera S.P."/>
            <person name="Sreeshan A."/>
            <person name="Augustine A."/>
        </authorList>
    </citation>
    <scope>NUCLEOTIDE SEQUENCE</scope>
    <source>
        <tissue evidence="1">Leaf</tissue>
    </source>
</reference>
<dbReference type="AlphaFoldDB" id="A0A2P2Q3V2"/>
<accession>A0A2P2Q3V2</accession>
<organism evidence="1">
    <name type="scientific">Rhizophora mucronata</name>
    <name type="common">Asiatic mangrove</name>
    <dbReference type="NCBI Taxonomy" id="61149"/>
    <lineage>
        <taxon>Eukaryota</taxon>
        <taxon>Viridiplantae</taxon>
        <taxon>Streptophyta</taxon>
        <taxon>Embryophyta</taxon>
        <taxon>Tracheophyta</taxon>
        <taxon>Spermatophyta</taxon>
        <taxon>Magnoliopsida</taxon>
        <taxon>eudicotyledons</taxon>
        <taxon>Gunneridae</taxon>
        <taxon>Pentapetalae</taxon>
        <taxon>rosids</taxon>
        <taxon>fabids</taxon>
        <taxon>Malpighiales</taxon>
        <taxon>Rhizophoraceae</taxon>
        <taxon>Rhizophora</taxon>
    </lineage>
</organism>
<protein>
    <submittedName>
        <fullName evidence="1">Uncharacterized protein</fullName>
    </submittedName>
</protein>
<name>A0A2P2Q3V2_RHIMU</name>
<evidence type="ECO:0000313" key="1">
    <source>
        <dbReference type="EMBL" id="MBX61668.1"/>
    </source>
</evidence>
<sequence length="30" mass="3311">MIIANCALQLWAKILRQSTTLSATYSKTSP</sequence>
<dbReference type="EMBL" id="GGEC01081184">
    <property type="protein sequence ID" value="MBX61668.1"/>
    <property type="molecule type" value="Transcribed_RNA"/>
</dbReference>
<proteinExistence type="predicted"/>